<dbReference type="Pfam" id="PF12840">
    <property type="entry name" value="HTH_20"/>
    <property type="match status" value="1"/>
</dbReference>
<feature type="transmembrane region" description="Helical" evidence="5">
    <location>
        <begin position="235"/>
        <end position="253"/>
    </location>
</feature>
<dbReference type="Gene3D" id="1.10.10.10">
    <property type="entry name" value="Winged helix-like DNA-binding domain superfamily/Winged helix DNA-binding domain"/>
    <property type="match status" value="1"/>
</dbReference>
<feature type="domain" description="HTH arsR-type" evidence="6">
    <location>
        <begin position="30"/>
        <end position="114"/>
    </location>
</feature>
<dbReference type="CDD" id="cd00090">
    <property type="entry name" value="HTH_ARSR"/>
    <property type="match status" value="1"/>
</dbReference>
<dbReference type="InterPro" id="IPR036390">
    <property type="entry name" value="WH_DNA-bd_sf"/>
</dbReference>
<feature type="region of interest" description="Disordered" evidence="4">
    <location>
        <begin position="1"/>
        <end position="24"/>
    </location>
</feature>
<sequence>MSRLLPSLPDSTPEDRDPRVVGVDDDDAEDVISALGSETARNALSALHEEPATTSELADELDTSLQNVQYHLSKLSEADVVDVVDTTYSEKGREMNVYAPTDEPLVLFAGGSEESTGIKTALKKLLGGYGIIGLAALATQEAFTSFLSETATGGADDAPAATADEDAADDDVGFAAEESDEAGDVEEDVAADEDVDDFDSAADVEPDDGFAIEDSASERADLLVDIAEVLAEPGVVFFLGAGLVFTLAWAYWYRSKR</sequence>
<dbReference type="InterPro" id="IPR051011">
    <property type="entry name" value="Metal_resp_trans_reg"/>
</dbReference>
<dbReference type="SUPFAM" id="SSF46785">
    <property type="entry name" value="Winged helix' DNA-binding domain"/>
    <property type="match status" value="1"/>
</dbReference>
<dbReference type="GO" id="GO:0003700">
    <property type="term" value="F:DNA-binding transcription factor activity"/>
    <property type="evidence" value="ECO:0007669"/>
    <property type="project" value="InterPro"/>
</dbReference>
<dbReference type="OrthoDB" id="11368at2157"/>
<dbReference type="InterPro" id="IPR036388">
    <property type="entry name" value="WH-like_DNA-bd_sf"/>
</dbReference>
<dbReference type="InterPro" id="IPR056525">
    <property type="entry name" value="HVO_1552_C"/>
</dbReference>
<dbReference type="SMART" id="SM00418">
    <property type="entry name" value="HTH_ARSR"/>
    <property type="match status" value="1"/>
</dbReference>
<keyword evidence="5" id="KW-0472">Membrane</keyword>
<evidence type="ECO:0000313" key="8">
    <source>
        <dbReference type="Proteomes" id="UP000823588"/>
    </source>
</evidence>
<evidence type="ECO:0000259" key="6">
    <source>
        <dbReference type="SMART" id="SM00418"/>
    </source>
</evidence>
<comment type="caution">
    <text evidence="7">The sequence shown here is derived from an EMBL/GenBank/DDBJ whole genome shotgun (WGS) entry which is preliminary data.</text>
</comment>
<evidence type="ECO:0000313" key="7">
    <source>
        <dbReference type="EMBL" id="MBP1922478.1"/>
    </source>
</evidence>
<dbReference type="InterPro" id="IPR001845">
    <property type="entry name" value="HTH_ArsR_DNA-bd_dom"/>
</dbReference>
<dbReference type="PANTHER" id="PTHR43132:SF2">
    <property type="entry name" value="ARSENICAL RESISTANCE OPERON REPRESSOR ARSR-RELATED"/>
    <property type="match status" value="1"/>
</dbReference>
<dbReference type="AlphaFoldDB" id="A0A8T4GDG0"/>
<evidence type="ECO:0000256" key="5">
    <source>
        <dbReference type="SAM" id="Phobius"/>
    </source>
</evidence>
<organism evidence="7 8">
    <name type="scientific">Halorubrum alkaliphilum</name>
    <dbReference type="NCBI Taxonomy" id="261290"/>
    <lineage>
        <taxon>Archaea</taxon>
        <taxon>Methanobacteriati</taxon>
        <taxon>Methanobacteriota</taxon>
        <taxon>Stenosarchaea group</taxon>
        <taxon>Halobacteria</taxon>
        <taxon>Halobacteriales</taxon>
        <taxon>Haloferacaceae</taxon>
        <taxon>Halorubrum</taxon>
    </lineage>
</organism>
<keyword evidence="3" id="KW-0804">Transcription</keyword>
<proteinExistence type="predicted"/>
<dbReference type="RefSeq" id="WP_209484657.1">
    <property type="nucleotide sequence ID" value="NZ_JAGGKQ010000008.1"/>
</dbReference>
<keyword evidence="8" id="KW-1185">Reference proteome</keyword>
<dbReference type="InterPro" id="IPR011991">
    <property type="entry name" value="ArsR-like_HTH"/>
</dbReference>
<accession>A0A8T4GDG0</accession>
<keyword evidence="5" id="KW-1133">Transmembrane helix</keyword>
<protein>
    <submittedName>
        <fullName evidence="7">DNA-binding transcriptional ArsR family regulator</fullName>
    </submittedName>
</protein>
<dbReference type="PANTHER" id="PTHR43132">
    <property type="entry name" value="ARSENICAL RESISTANCE OPERON REPRESSOR ARSR-RELATED"/>
    <property type="match status" value="1"/>
</dbReference>
<reference evidence="7" key="1">
    <citation type="submission" date="2021-03" db="EMBL/GenBank/DDBJ databases">
        <title>Genomic Encyclopedia of Type Strains, Phase IV (KMG-IV): sequencing the most valuable type-strain genomes for metagenomic binning, comparative biology and taxonomic classification.</title>
        <authorList>
            <person name="Goeker M."/>
        </authorList>
    </citation>
    <scope>NUCLEOTIDE SEQUENCE</scope>
    <source>
        <strain evidence="7">DSM 23564</strain>
    </source>
</reference>
<dbReference type="GO" id="GO:0003677">
    <property type="term" value="F:DNA binding"/>
    <property type="evidence" value="ECO:0007669"/>
    <property type="project" value="UniProtKB-KW"/>
</dbReference>
<keyword evidence="2 7" id="KW-0238">DNA-binding</keyword>
<keyword evidence="5" id="KW-0812">Transmembrane</keyword>
<dbReference type="EMBL" id="JAGGKQ010000008">
    <property type="protein sequence ID" value="MBP1922478.1"/>
    <property type="molecule type" value="Genomic_DNA"/>
</dbReference>
<gene>
    <name evidence="7" type="ORF">J2751_001488</name>
</gene>
<keyword evidence="1" id="KW-0805">Transcription regulation</keyword>
<evidence type="ECO:0000256" key="2">
    <source>
        <dbReference type="ARBA" id="ARBA00023125"/>
    </source>
</evidence>
<name>A0A8T4GDG0_9EURY</name>
<evidence type="ECO:0000256" key="1">
    <source>
        <dbReference type="ARBA" id="ARBA00023015"/>
    </source>
</evidence>
<evidence type="ECO:0000256" key="4">
    <source>
        <dbReference type="SAM" id="MobiDB-lite"/>
    </source>
</evidence>
<evidence type="ECO:0000256" key="3">
    <source>
        <dbReference type="ARBA" id="ARBA00023163"/>
    </source>
</evidence>
<dbReference type="Proteomes" id="UP000823588">
    <property type="component" value="Unassembled WGS sequence"/>
</dbReference>
<dbReference type="Pfam" id="PF24267">
    <property type="entry name" value="HVO_1552_C"/>
    <property type="match status" value="1"/>
</dbReference>